<feature type="compositionally biased region" description="Pro residues" evidence="1">
    <location>
        <begin position="233"/>
        <end position="243"/>
    </location>
</feature>
<proteinExistence type="predicted"/>
<dbReference type="PROSITE" id="PS50104">
    <property type="entry name" value="TIR"/>
    <property type="match status" value="1"/>
</dbReference>
<evidence type="ECO:0000256" key="2">
    <source>
        <dbReference type="SAM" id="Phobius"/>
    </source>
</evidence>
<accession>A0ABV3X8W5</accession>
<keyword evidence="4" id="KW-0675">Receptor</keyword>
<dbReference type="InterPro" id="IPR000157">
    <property type="entry name" value="TIR_dom"/>
</dbReference>
<dbReference type="RefSeq" id="WP_369202379.1">
    <property type="nucleotide sequence ID" value="NZ_JBFNXQ010000002.1"/>
</dbReference>
<feature type="transmembrane region" description="Helical" evidence="2">
    <location>
        <begin position="464"/>
        <end position="483"/>
    </location>
</feature>
<organism evidence="4 5">
    <name type="scientific">Geodermatophilus maliterrae</name>
    <dbReference type="NCBI Taxonomy" id="3162531"/>
    <lineage>
        <taxon>Bacteria</taxon>
        <taxon>Bacillati</taxon>
        <taxon>Actinomycetota</taxon>
        <taxon>Actinomycetes</taxon>
        <taxon>Geodermatophilales</taxon>
        <taxon>Geodermatophilaceae</taxon>
        <taxon>Geodermatophilus</taxon>
    </lineage>
</organism>
<evidence type="ECO:0000259" key="3">
    <source>
        <dbReference type="PROSITE" id="PS50104"/>
    </source>
</evidence>
<dbReference type="EMBL" id="JBFNXQ010000002">
    <property type="protein sequence ID" value="MEX5716972.1"/>
    <property type="molecule type" value="Genomic_DNA"/>
</dbReference>
<evidence type="ECO:0000313" key="4">
    <source>
        <dbReference type="EMBL" id="MEX5716972.1"/>
    </source>
</evidence>
<dbReference type="Pfam" id="PF13676">
    <property type="entry name" value="TIR_2"/>
    <property type="match status" value="1"/>
</dbReference>
<sequence length="532" mass="55710">MTIFLSYARGDEDVVKTMARAFEAARREIWYDHDLDGGDIWWPTILDRIRSCSVFVFALSDRSLESRACLSELDYAEKLDRPILPVLVGPVSTPHANPLATRQFVQFLVDDAVTAFEVLAAADRSAERCPPLPVQLPPEPPIPFAYLRQITHQIEAGPLLPPAQLDVITELRRSLAEETEQSVRQDIVAILRLLFDKPWRTKAAGLEIQATLEALRLVEEETALITGTEQAPGPHPDADPPAPSAEEPAPAPDHGAQEGAGTRPGPEPPPGPGPAPGAPGASEAARPLNADPGSGPDPEDLFLTRVTEINAHRWGPGTHRTAAPDPAETAEDVFTRRTEEVFGQLRTGTAARQARESAPGGGTDDPPPTFPGVSHAEQPSPKTAATDAPGGHTRPGEHDAPADPGGHGQPLGGTARGGPAGTTTTVAGGPVLTAPPTRRALGITGLLLSVGFGALATVVVGTYFVVPFVVSAVTAAVALRFSATVGRRVAAHDLDGARSASHTAMVWAAVALTLVAAVVGIVVLAAVDYARG</sequence>
<name>A0ABV3X8W5_9ACTN</name>
<reference evidence="4 5" key="1">
    <citation type="submission" date="2024-06" db="EMBL/GenBank/DDBJ databases">
        <title>Draft genome sequence of Geodermatophilus badlandi, a novel member of the Geodermatophilaceae isolated from badland sedimentary rocks in the Red desert, Wyoming, USA.</title>
        <authorList>
            <person name="Ben Tekaya S."/>
            <person name="Nouioui I."/>
            <person name="Flores G.M."/>
            <person name="Shaal M.N."/>
            <person name="Bredoire F."/>
            <person name="Basile F."/>
            <person name="Van Diepen L."/>
            <person name="Ward N.L."/>
        </authorList>
    </citation>
    <scope>NUCLEOTIDE SEQUENCE [LARGE SCALE GENOMIC DNA]</scope>
    <source>
        <strain evidence="4 5">WL48A</strain>
    </source>
</reference>
<feature type="domain" description="TIR" evidence="3">
    <location>
        <begin position="1"/>
        <end position="127"/>
    </location>
</feature>
<feature type="compositionally biased region" description="Low complexity" evidence="1">
    <location>
        <begin position="421"/>
        <end position="434"/>
    </location>
</feature>
<dbReference type="InterPro" id="IPR035897">
    <property type="entry name" value="Toll_tir_struct_dom_sf"/>
</dbReference>
<feature type="compositionally biased region" description="Low complexity" evidence="1">
    <location>
        <begin position="278"/>
        <end position="287"/>
    </location>
</feature>
<dbReference type="SUPFAM" id="SSF52200">
    <property type="entry name" value="Toll/Interleukin receptor TIR domain"/>
    <property type="match status" value="1"/>
</dbReference>
<keyword evidence="2" id="KW-0812">Transmembrane</keyword>
<feature type="compositionally biased region" description="Low complexity" evidence="1">
    <location>
        <begin position="244"/>
        <end position="264"/>
    </location>
</feature>
<feature type="compositionally biased region" description="Gly residues" evidence="1">
    <location>
        <begin position="405"/>
        <end position="420"/>
    </location>
</feature>
<dbReference type="Gene3D" id="3.40.50.10140">
    <property type="entry name" value="Toll/interleukin-1 receptor homology (TIR) domain"/>
    <property type="match status" value="1"/>
</dbReference>
<evidence type="ECO:0000313" key="5">
    <source>
        <dbReference type="Proteomes" id="UP001560045"/>
    </source>
</evidence>
<comment type="caution">
    <text evidence="4">The sequence shown here is derived from an EMBL/GenBank/DDBJ whole genome shotgun (WGS) entry which is preliminary data.</text>
</comment>
<feature type="transmembrane region" description="Helical" evidence="2">
    <location>
        <begin position="440"/>
        <end position="458"/>
    </location>
</feature>
<gene>
    <name evidence="4" type="ORF">ABQ292_01155</name>
</gene>
<keyword evidence="5" id="KW-1185">Reference proteome</keyword>
<dbReference type="Proteomes" id="UP001560045">
    <property type="component" value="Unassembled WGS sequence"/>
</dbReference>
<evidence type="ECO:0000256" key="1">
    <source>
        <dbReference type="SAM" id="MobiDB-lite"/>
    </source>
</evidence>
<keyword evidence="2" id="KW-0472">Membrane</keyword>
<dbReference type="SMART" id="SM00255">
    <property type="entry name" value="TIR"/>
    <property type="match status" value="1"/>
</dbReference>
<keyword evidence="2" id="KW-1133">Transmembrane helix</keyword>
<protein>
    <submittedName>
        <fullName evidence="4">Toll/interleukin-1 receptor domain-containing protein</fullName>
    </submittedName>
</protein>
<feature type="transmembrane region" description="Helical" evidence="2">
    <location>
        <begin position="504"/>
        <end position="527"/>
    </location>
</feature>
<feature type="compositionally biased region" description="Pro residues" evidence="1">
    <location>
        <begin position="265"/>
        <end position="277"/>
    </location>
</feature>
<feature type="region of interest" description="Disordered" evidence="1">
    <location>
        <begin position="226"/>
        <end position="434"/>
    </location>
</feature>